<organism evidence="1 2">
    <name type="scientific">Symbiodinium necroappetens</name>
    <dbReference type="NCBI Taxonomy" id="1628268"/>
    <lineage>
        <taxon>Eukaryota</taxon>
        <taxon>Sar</taxon>
        <taxon>Alveolata</taxon>
        <taxon>Dinophyceae</taxon>
        <taxon>Suessiales</taxon>
        <taxon>Symbiodiniaceae</taxon>
        <taxon>Symbiodinium</taxon>
    </lineage>
</organism>
<keyword evidence="2" id="KW-1185">Reference proteome</keyword>
<sequence length="115" mass="12696">MGQGADKNRAGRSALIVEGCVELECSGPAVSKDFDSFRHIADLADRQAIEEGRSLPVDRATHTEAALRTRARLRELISDPAKLKRTVKLSRMPKDQYEAVVTGMTLSSMDVQQLR</sequence>
<comment type="caution">
    <text evidence="1">The sequence shown here is derived from an EMBL/GenBank/DDBJ whole genome shotgun (WGS) entry which is preliminary data.</text>
</comment>
<evidence type="ECO:0000313" key="2">
    <source>
        <dbReference type="Proteomes" id="UP000601435"/>
    </source>
</evidence>
<dbReference type="EMBL" id="CAJNJA010017101">
    <property type="protein sequence ID" value="CAE7394494.1"/>
    <property type="molecule type" value="Genomic_DNA"/>
</dbReference>
<protein>
    <submittedName>
        <fullName evidence="1">Uncharacterized protein</fullName>
    </submittedName>
</protein>
<accession>A0A812QML1</accession>
<proteinExistence type="predicted"/>
<gene>
    <name evidence="1" type="ORF">SNEC2469_LOCUS10757</name>
</gene>
<name>A0A812QML1_9DINO</name>
<dbReference type="AlphaFoldDB" id="A0A812QML1"/>
<evidence type="ECO:0000313" key="1">
    <source>
        <dbReference type="EMBL" id="CAE7394494.1"/>
    </source>
</evidence>
<dbReference type="Proteomes" id="UP000601435">
    <property type="component" value="Unassembled WGS sequence"/>
</dbReference>
<reference evidence="1" key="1">
    <citation type="submission" date="2021-02" db="EMBL/GenBank/DDBJ databases">
        <authorList>
            <person name="Dougan E. K."/>
            <person name="Rhodes N."/>
            <person name="Thang M."/>
            <person name="Chan C."/>
        </authorList>
    </citation>
    <scope>NUCLEOTIDE SEQUENCE</scope>
</reference>